<sequence>MSADFDYDVGIIGGGPAGSTLAAYLAKAGVSTALFESENFPREHVGESLVPAVIPVMRDIGVIDKIEHAGFPRKYGAGWTSADKRPMANIDFNADSHTLGHAEITYEERAQPGVDRVYAWHVDRGRFDQILLDHARELGAEVFTATRVNRVDFTDPARPVLRTKAGDRRDTVRVRMVADASGRQTMLGNQLKVKVPDPVFNQYAVHTWFDGLDRKALATNPHDADFIFVHYLPLDDTWVWQIPITETITSIGVVSQKQRIRAAKDDLGRFFWDSVASRPELAKALRDAEQLRPLKAEGDYSYAMRQITGDGTVLIGDAARFVDPIFSSGVSVAMNSARLAAQDIIAAHADGDFRKERFENYANTLRRGTRIWYDFISMYYRLNVLFTAFIHDPAYRIDVIRMLQGDVYDAEEPGALKAMKEYVAAVEADPTHLWHGHLGNLKARSAAALF</sequence>
<dbReference type="Gene3D" id="3.50.50.60">
    <property type="entry name" value="FAD/NAD(P)-binding domain"/>
    <property type="match status" value="1"/>
</dbReference>
<comment type="similarity">
    <text evidence="1">Belongs to the flavin-dependent halogenase family. Bacterial tryptophan halogenase subfamily.</text>
</comment>
<dbReference type="PRINTS" id="PR00420">
    <property type="entry name" value="RNGMNOXGNASE"/>
</dbReference>
<dbReference type="InterPro" id="IPR050816">
    <property type="entry name" value="Flavin-dep_Halogenase_NPB"/>
</dbReference>
<dbReference type="Proteomes" id="UP001058271">
    <property type="component" value="Chromosome"/>
</dbReference>
<evidence type="ECO:0000256" key="1">
    <source>
        <dbReference type="ARBA" id="ARBA00038396"/>
    </source>
</evidence>
<evidence type="ECO:0000259" key="2">
    <source>
        <dbReference type="Pfam" id="PF01494"/>
    </source>
</evidence>
<evidence type="ECO:0000313" key="3">
    <source>
        <dbReference type="EMBL" id="UWZ39289.1"/>
    </source>
</evidence>
<gene>
    <name evidence="3" type="ORF">Drose_14245</name>
</gene>
<dbReference type="RefSeq" id="WP_260728688.1">
    <property type="nucleotide sequence ID" value="NZ_BAAABS010000047.1"/>
</dbReference>
<dbReference type="InterPro" id="IPR036188">
    <property type="entry name" value="FAD/NAD-bd_sf"/>
</dbReference>
<protein>
    <submittedName>
        <fullName evidence="3">Tryptophan 7-halogenase</fullName>
    </submittedName>
</protein>
<dbReference type="PANTHER" id="PTHR43747">
    <property type="entry name" value="FAD-BINDING PROTEIN"/>
    <property type="match status" value="1"/>
</dbReference>
<dbReference type="PANTHER" id="PTHR43747:SF1">
    <property type="entry name" value="SLR1998 PROTEIN"/>
    <property type="match status" value="1"/>
</dbReference>
<name>A0ABY5ZCA4_9ACTN</name>
<accession>A0ABY5ZCA4</accession>
<dbReference type="SUPFAM" id="SSF51905">
    <property type="entry name" value="FAD/NAD(P)-binding domain"/>
    <property type="match status" value="1"/>
</dbReference>
<evidence type="ECO:0000313" key="4">
    <source>
        <dbReference type="Proteomes" id="UP001058271"/>
    </source>
</evidence>
<proteinExistence type="inferred from homology"/>
<dbReference type="EMBL" id="CP073721">
    <property type="protein sequence ID" value="UWZ39289.1"/>
    <property type="molecule type" value="Genomic_DNA"/>
</dbReference>
<reference evidence="3" key="1">
    <citation type="submission" date="2021-04" db="EMBL/GenBank/DDBJ databases">
        <title>Biosynthetic gene clusters of Dactylosporangioum roseum.</title>
        <authorList>
            <person name="Hartkoorn R.C."/>
            <person name="Beaudoing E."/>
            <person name="Hot D."/>
            <person name="Moureu S."/>
        </authorList>
    </citation>
    <scope>NUCLEOTIDE SEQUENCE</scope>
    <source>
        <strain evidence="3">NRRL B-16295</strain>
    </source>
</reference>
<dbReference type="InterPro" id="IPR002938">
    <property type="entry name" value="FAD-bd"/>
</dbReference>
<feature type="domain" description="FAD-binding" evidence="2">
    <location>
        <begin position="6"/>
        <end position="363"/>
    </location>
</feature>
<keyword evidence="4" id="KW-1185">Reference proteome</keyword>
<dbReference type="Pfam" id="PF01494">
    <property type="entry name" value="FAD_binding_3"/>
    <property type="match status" value="1"/>
</dbReference>
<organism evidence="3 4">
    <name type="scientific">Dactylosporangium roseum</name>
    <dbReference type="NCBI Taxonomy" id="47989"/>
    <lineage>
        <taxon>Bacteria</taxon>
        <taxon>Bacillati</taxon>
        <taxon>Actinomycetota</taxon>
        <taxon>Actinomycetes</taxon>
        <taxon>Micromonosporales</taxon>
        <taxon>Micromonosporaceae</taxon>
        <taxon>Dactylosporangium</taxon>
    </lineage>
</organism>